<dbReference type="SUPFAM" id="SSF51735">
    <property type="entry name" value="NAD(P)-binding Rossmann-fold domains"/>
    <property type="match status" value="1"/>
</dbReference>
<keyword evidence="1" id="KW-0560">Oxidoreductase</keyword>
<dbReference type="CDD" id="cd08272">
    <property type="entry name" value="MDR6"/>
    <property type="match status" value="1"/>
</dbReference>
<organism evidence="3 4">
    <name type="scientific">Kribbella koreensis</name>
    <dbReference type="NCBI Taxonomy" id="57909"/>
    <lineage>
        <taxon>Bacteria</taxon>
        <taxon>Bacillati</taxon>
        <taxon>Actinomycetota</taxon>
        <taxon>Actinomycetes</taxon>
        <taxon>Propionibacteriales</taxon>
        <taxon>Kribbellaceae</taxon>
        <taxon>Kribbella</taxon>
    </lineage>
</organism>
<dbReference type="Pfam" id="PF08240">
    <property type="entry name" value="ADH_N"/>
    <property type="match status" value="1"/>
</dbReference>
<dbReference type="InterPro" id="IPR002364">
    <property type="entry name" value="Quin_OxRdtase/zeta-crystal_CS"/>
</dbReference>
<dbReference type="PANTHER" id="PTHR11695">
    <property type="entry name" value="ALCOHOL DEHYDROGENASE RELATED"/>
    <property type="match status" value="1"/>
</dbReference>
<dbReference type="EMBL" id="BAAAHK010000001">
    <property type="protein sequence ID" value="GAA0924261.1"/>
    <property type="molecule type" value="Genomic_DNA"/>
</dbReference>
<gene>
    <name evidence="3" type="ORF">GCM10009554_02910</name>
</gene>
<evidence type="ECO:0000313" key="4">
    <source>
        <dbReference type="Proteomes" id="UP001500542"/>
    </source>
</evidence>
<dbReference type="InterPro" id="IPR020843">
    <property type="entry name" value="ER"/>
</dbReference>
<dbReference type="PANTHER" id="PTHR11695:SF294">
    <property type="entry name" value="RETICULON-4-INTERACTING PROTEIN 1, MITOCHONDRIAL"/>
    <property type="match status" value="1"/>
</dbReference>
<evidence type="ECO:0000313" key="3">
    <source>
        <dbReference type="EMBL" id="GAA0924261.1"/>
    </source>
</evidence>
<proteinExistence type="predicted"/>
<dbReference type="InterPro" id="IPR011032">
    <property type="entry name" value="GroES-like_sf"/>
</dbReference>
<dbReference type="RefSeq" id="WP_343963905.1">
    <property type="nucleotide sequence ID" value="NZ_BAAAHK010000001.1"/>
</dbReference>
<dbReference type="Gene3D" id="3.90.180.10">
    <property type="entry name" value="Medium-chain alcohol dehydrogenases, catalytic domain"/>
    <property type="match status" value="1"/>
</dbReference>
<protein>
    <submittedName>
        <fullName evidence="3">Zinc-dependent alcohol dehydrogenase family protein</fullName>
    </submittedName>
</protein>
<sequence>MRAVVLEQFGTPLVLRDVAKPTPGPGEVLVRVVASGVNPLDTKIHAGKAAHAQTHLPAILGLDASGVIEAVGPEAPAASGAGFPVGGVGGPGGPGFAVGDEVFGLVGGVGDQQGTLAEFVAVDARLLARKPAALSFREAAALPLVFITAWEALVDQAKVRAGQRVLIHGGAGGVGQVAIQLAKAMGAEVFATGSPGSRRAIEELGATSIDYTSTTVEEYVAKYTDGAGFDIVFDTVGGEVLDSSFKAARRYGGHVVSALGWGTHSLAPLSFRSGTYSGVFTLHPLLTGEDRAHHGEILREAAALAERGMLRPRLHDGDFTLDTIAEAHAVVEQGQASGKVVVDL</sequence>
<keyword evidence="4" id="KW-1185">Reference proteome</keyword>
<dbReference type="Gene3D" id="3.40.50.720">
    <property type="entry name" value="NAD(P)-binding Rossmann-like Domain"/>
    <property type="match status" value="1"/>
</dbReference>
<accession>A0ABN1P8V6</accession>
<dbReference type="SUPFAM" id="SSF50129">
    <property type="entry name" value="GroES-like"/>
    <property type="match status" value="1"/>
</dbReference>
<dbReference type="InterPro" id="IPR036291">
    <property type="entry name" value="NAD(P)-bd_dom_sf"/>
</dbReference>
<evidence type="ECO:0000256" key="1">
    <source>
        <dbReference type="ARBA" id="ARBA00023002"/>
    </source>
</evidence>
<dbReference type="SMART" id="SM00829">
    <property type="entry name" value="PKS_ER"/>
    <property type="match status" value="1"/>
</dbReference>
<dbReference type="Pfam" id="PF13602">
    <property type="entry name" value="ADH_zinc_N_2"/>
    <property type="match status" value="1"/>
</dbReference>
<comment type="caution">
    <text evidence="3">The sequence shown here is derived from an EMBL/GenBank/DDBJ whole genome shotgun (WGS) entry which is preliminary data.</text>
</comment>
<dbReference type="InterPro" id="IPR013154">
    <property type="entry name" value="ADH-like_N"/>
</dbReference>
<feature type="domain" description="Enoyl reductase (ER)" evidence="2">
    <location>
        <begin position="10"/>
        <end position="342"/>
    </location>
</feature>
<name>A0ABN1P8V6_9ACTN</name>
<dbReference type="InterPro" id="IPR050700">
    <property type="entry name" value="YIM1/Zinc_Alcohol_DH_Fams"/>
</dbReference>
<dbReference type="PROSITE" id="PS01162">
    <property type="entry name" value="QOR_ZETA_CRYSTAL"/>
    <property type="match status" value="1"/>
</dbReference>
<dbReference type="Proteomes" id="UP001500542">
    <property type="component" value="Unassembled WGS sequence"/>
</dbReference>
<evidence type="ECO:0000259" key="2">
    <source>
        <dbReference type="SMART" id="SM00829"/>
    </source>
</evidence>
<reference evidence="3 4" key="1">
    <citation type="journal article" date="2019" name="Int. J. Syst. Evol. Microbiol.">
        <title>The Global Catalogue of Microorganisms (GCM) 10K type strain sequencing project: providing services to taxonomists for standard genome sequencing and annotation.</title>
        <authorList>
            <consortium name="The Broad Institute Genomics Platform"/>
            <consortium name="The Broad Institute Genome Sequencing Center for Infectious Disease"/>
            <person name="Wu L."/>
            <person name="Ma J."/>
        </authorList>
    </citation>
    <scope>NUCLEOTIDE SEQUENCE [LARGE SCALE GENOMIC DNA]</scope>
    <source>
        <strain evidence="3 4">JCM 10977</strain>
    </source>
</reference>